<dbReference type="InterPro" id="IPR029058">
    <property type="entry name" value="AB_hydrolase_fold"/>
</dbReference>
<evidence type="ECO:0000256" key="2">
    <source>
        <dbReference type="ARBA" id="ARBA00004496"/>
    </source>
</evidence>
<proteinExistence type="predicted"/>
<keyword evidence="3" id="KW-0963">Cytoplasm</keyword>
<dbReference type="PANTHER" id="PTHR47413:SF2">
    <property type="entry name" value="LIPASE-LIKE PAD4"/>
    <property type="match status" value="1"/>
</dbReference>
<name>A0AAD4JI52_PERFH</name>
<organism evidence="9 10">
    <name type="scientific">Perilla frutescens var. hirtella</name>
    <name type="common">Perilla citriodora</name>
    <name type="synonym">Perilla setoyensis</name>
    <dbReference type="NCBI Taxonomy" id="608512"/>
    <lineage>
        <taxon>Eukaryota</taxon>
        <taxon>Viridiplantae</taxon>
        <taxon>Streptophyta</taxon>
        <taxon>Embryophyta</taxon>
        <taxon>Tracheophyta</taxon>
        <taxon>Spermatophyta</taxon>
        <taxon>Magnoliopsida</taxon>
        <taxon>eudicotyledons</taxon>
        <taxon>Gunneridae</taxon>
        <taxon>Pentapetalae</taxon>
        <taxon>asterids</taxon>
        <taxon>lamiids</taxon>
        <taxon>Lamiales</taxon>
        <taxon>Lamiaceae</taxon>
        <taxon>Nepetoideae</taxon>
        <taxon>Elsholtzieae</taxon>
        <taxon>Perilla</taxon>
    </lineage>
</organism>
<dbReference type="GO" id="GO:0006629">
    <property type="term" value="P:lipid metabolic process"/>
    <property type="evidence" value="ECO:0007669"/>
    <property type="project" value="InterPro"/>
</dbReference>
<evidence type="ECO:0000256" key="6">
    <source>
        <dbReference type="ARBA" id="ARBA00023242"/>
    </source>
</evidence>
<dbReference type="GO" id="GO:0016787">
    <property type="term" value="F:hydrolase activity"/>
    <property type="evidence" value="ECO:0007669"/>
    <property type="project" value="UniProtKB-KW"/>
</dbReference>
<keyword evidence="5" id="KW-0611">Plant defense</keyword>
<evidence type="ECO:0000256" key="5">
    <source>
        <dbReference type="ARBA" id="ARBA00022821"/>
    </source>
</evidence>
<comment type="caution">
    <text evidence="9">The sequence shown here is derived from an EMBL/GenBank/DDBJ whole genome shotgun (WGS) entry which is preliminary data.</text>
</comment>
<dbReference type="CDD" id="cd00519">
    <property type="entry name" value="Lipase_3"/>
    <property type="match status" value="1"/>
</dbReference>
<dbReference type="Gene3D" id="3.40.50.1820">
    <property type="entry name" value="alpha/beta hydrolase"/>
    <property type="match status" value="1"/>
</dbReference>
<sequence length="644" mass="73116">MEPETSQFESSEMLATYLASTPLLDESWRLSSRANAAAAQSFLVHRVGRVAYLAFSGVQVVDCTEESCRKLVEVESYANGIFGGFCARGGGDGADREPIMVHGGLLQLFLLFYHTQNFQRKMLEILNECKSIVCTGHSLGGAIASLTALWLLSSVETASHSIHVLCITFGSPMLGNESFSQAILQERWGGNFCHVVGQHDIVPRMLFAPATPIMEELRVLFQFWHLSMSSPSLAQLASQLSYDDTVEVLELVLSCAEKRSRGVGDQDQEGNSSSVFWPFGSYLFCTDNGAICLDNRVAIVKLLYLMMLKGSSLSYIEDHLKYESYVARVCWQYLRRRSLTDVSFSESSNEAGISLALHSSGIDHFQEAIYGTAKSCLAMARHIGCRRTLNTAKMAVSLAKVNPLRAQIEWYKKFCDDSDDQVGYYDAFKMRSTSKRGSKVNLNRVRLGQFWDEVINMMETNQLTHDFHKLAKYVNASHSYMLLIEPLEVAEYYRTCMHKKRGHYIDHGREKRFKVFNKWWRDRKVGDEEGNPRSRFASLTQDPCFWARVEEARDCVYHVTGERDSGRQSVLFDKIVVFEQYARGMIERKEVSVDVLAKNSSYSMFTEEWQELKSRLQLLPPRFPVLQDATVQDMCVEAENTFLC</sequence>
<evidence type="ECO:0000256" key="3">
    <source>
        <dbReference type="ARBA" id="ARBA00022490"/>
    </source>
</evidence>
<reference evidence="9 10" key="1">
    <citation type="journal article" date="2021" name="Nat. Commun.">
        <title>Incipient diploidization of the medicinal plant Perilla within 10,000 years.</title>
        <authorList>
            <person name="Zhang Y."/>
            <person name="Shen Q."/>
            <person name="Leng L."/>
            <person name="Zhang D."/>
            <person name="Chen S."/>
            <person name="Shi Y."/>
            <person name="Ning Z."/>
            <person name="Chen S."/>
        </authorList>
    </citation>
    <scope>NUCLEOTIDE SEQUENCE [LARGE SCALE GENOMIC DNA]</scope>
    <source>
        <strain evidence="10">cv. PC099</strain>
    </source>
</reference>
<evidence type="ECO:0000259" key="8">
    <source>
        <dbReference type="Pfam" id="PF18117"/>
    </source>
</evidence>
<feature type="domain" description="EDS1 EP" evidence="8">
    <location>
        <begin position="406"/>
        <end position="613"/>
    </location>
</feature>
<evidence type="ECO:0000313" key="10">
    <source>
        <dbReference type="Proteomes" id="UP001190926"/>
    </source>
</evidence>
<dbReference type="SUPFAM" id="SSF53474">
    <property type="entry name" value="alpha/beta-Hydrolases"/>
    <property type="match status" value="1"/>
</dbReference>
<dbReference type="EMBL" id="SDAM02000055">
    <property type="protein sequence ID" value="KAH6833871.1"/>
    <property type="molecule type" value="Genomic_DNA"/>
</dbReference>
<gene>
    <name evidence="9" type="ORF">C2S53_019435</name>
</gene>
<evidence type="ECO:0000256" key="4">
    <source>
        <dbReference type="ARBA" id="ARBA00022801"/>
    </source>
</evidence>
<comment type="subcellular location">
    <subcellularLocation>
        <location evidence="2">Cytoplasm</location>
    </subcellularLocation>
    <subcellularLocation>
        <location evidence="1">Nucleus</location>
    </subcellularLocation>
</comment>
<dbReference type="GO" id="GO:0005634">
    <property type="term" value="C:nucleus"/>
    <property type="evidence" value="ECO:0007669"/>
    <property type="project" value="UniProtKB-SubCell"/>
</dbReference>
<dbReference type="GO" id="GO:0005737">
    <property type="term" value="C:cytoplasm"/>
    <property type="evidence" value="ECO:0007669"/>
    <property type="project" value="UniProtKB-SubCell"/>
</dbReference>
<dbReference type="Pfam" id="PF18117">
    <property type="entry name" value="EDS1_EP"/>
    <property type="match status" value="1"/>
</dbReference>
<dbReference type="PANTHER" id="PTHR47413">
    <property type="entry name" value="LIPASE-LIKE PAD4"/>
    <property type="match status" value="1"/>
</dbReference>
<dbReference type="GO" id="GO:0006952">
    <property type="term" value="P:defense response"/>
    <property type="evidence" value="ECO:0007669"/>
    <property type="project" value="UniProtKB-KW"/>
</dbReference>
<dbReference type="InterPro" id="IPR002921">
    <property type="entry name" value="Fungal_lipase-type"/>
</dbReference>
<keyword evidence="10" id="KW-1185">Reference proteome</keyword>
<accession>A0AAD4JI52</accession>
<dbReference type="Pfam" id="PF01764">
    <property type="entry name" value="Lipase_3"/>
    <property type="match status" value="1"/>
</dbReference>
<evidence type="ECO:0008006" key="11">
    <source>
        <dbReference type="Google" id="ProtNLM"/>
    </source>
</evidence>
<feature type="domain" description="Fungal lipase-type" evidence="7">
    <location>
        <begin position="99"/>
        <end position="207"/>
    </location>
</feature>
<keyword evidence="4" id="KW-0378">Hydrolase</keyword>
<evidence type="ECO:0000313" key="9">
    <source>
        <dbReference type="EMBL" id="KAH6833871.1"/>
    </source>
</evidence>
<protein>
    <recommendedName>
        <fullName evidence="11">Lipase-like PAD4</fullName>
    </recommendedName>
</protein>
<evidence type="ECO:0000256" key="1">
    <source>
        <dbReference type="ARBA" id="ARBA00004123"/>
    </source>
</evidence>
<dbReference type="AlphaFoldDB" id="A0AAD4JI52"/>
<evidence type="ECO:0000259" key="7">
    <source>
        <dbReference type="Pfam" id="PF01764"/>
    </source>
</evidence>
<keyword evidence="6" id="KW-0539">Nucleus</keyword>
<dbReference type="Proteomes" id="UP001190926">
    <property type="component" value="Unassembled WGS sequence"/>
</dbReference>
<dbReference type="InterPro" id="IPR041266">
    <property type="entry name" value="EDS1_EP"/>
</dbReference>